<dbReference type="Proteomes" id="UP000053236">
    <property type="component" value="Unassembled WGS sequence"/>
</dbReference>
<dbReference type="EMBL" id="KI671718">
    <property type="protein sequence ID" value="ETL45680.1"/>
    <property type="molecule type" value="Genomic_DNA"/>
</dbReference>
<dbReference type="AlphaFoldDB" id="W2JGV6"/>
<gene>
    <name evidence="1" type="ORF">L915_04308</name>
    <name evidence="2" type="ORF">L916_04269</name>
</gene>
<name>W2JGV6_PHYNI</name>
<evidence type="ECO:0000313" key="3">
    <source>
        <dbReference type="Proteomes" id="UP000053864"/>
    </source>
</evidence>
<dbReference type="Proteomes" id="UP000053864">
    <property type="component" value="Unassembled WGS sequence"/>
</dbReference>
<protein>
    <submittedName>
        <fullName evidence="2">Uncharacterized protein</fullName>
    </submittedName>
</protein>
<organism evidence="2 3">
    <name type="scientific">Phytophthora nicotianae</name>
    <name type="common">Potato buckeye rot agent</name>
    <name type="synonym">Phytophthora parasitica</name>
    <dbReference type="NCBI Taxonomy" id="4792"/>
    <lineage>
        <taxon>Eukaryota</taxon>
        <taxon>Sar</taxon>
        <taxon>Stramenopiles</taxon>
        <taxon>Oomycota</taxon>
        <taxon>Peronosporomycetes</taxon>
        <taxon>Peronosporales</taxon>
        <taxon>Peronosporaceae</taxon>
        <taxon>Phytophthora</taxon>
    </lineage>
</organism>
<evidence type="ECO:0000313" key="1">
    <source>
        <dbReference type="EMBL" id="ETK92293.1"/>
    </source>
</evidence>
<reference evidence="2 3" key="2">
    <citation type="submission" date="2013-11" db="EMBL/GenBank/DDBJ databases">
        <title>The Genome Sequence of Phytophthora parasitica CJ05E6.</title>
        <authorList>
            <consortium name="The Broad Institute Genomics Platform"/>
            <person name="Russ C."/>
            <person name="Tyler B."/>
            <person name="Panabieres F."/>
            <person name="Shan W."/>
            <person name="Tripathy S."/>
            <person name="Grunwald N."/>
            <person name="Machado M."/>
            <person name="Johnson C.S."/>
            <person name="Arredondo F."/>
            <person name="Hong C."/>
            <person name="Coffey M."/>
            <person name="Young S.K."/>
            <person name="Zeng Q."/>
            <person name="Gargeya S."/>
            <person name="Fitzgerald M."/>
            <person name="Abouelleil A."/>
            <person name="Alvarado L."/>
            <person name="Chapman S.B."/>
            <person name="Gainer-Dewar J."/>
            <person name="Goldberg J."/>
            <person name="Griggs A."/>
            <person name="Gujja S."/>
            <person name="Hansen M."/>
            <person name="Howarth C."/>
            <person name="Imamovic A."/>
            <person name="Ireland A."/>
            <person name="Larimer J."/>
            <person name="McCowan C."/>
            <person name="Murphy C."/>
            <person name="Pearson M."/>
            <person name="Poon T.W."/>
            <person name="Priest M."/>
            <person name="Roberts A."/>
            <person name="Saif S."/>
            <person name="Shea T."/>
            <person name="Sykes S."/>
            <person name="Wortman J."/>
            <person name="Nusbaum C."/>
            <person name="Birren B."/>
        </authorList>
    </citation>
    <scope>NUCLEOTIDE SEQUENCE [LARGE SCALE GENOMIC DNA]</scope>
    <source>
        <strain evidence="2 3">CJ05E6</strain>
    </source>
</reference>
<evidence type="ECO:0000313" key="2">
    <source>
        <dbReference type="EMBL" id="ETL45680.1"/>
    </source>
</evidence>
<sequence length="107" mass="11966">MQPEERRPPAGEFAAKLRPPLVAGKRLNANMKQVRRWARYVLLGIPWTPWTNQPSDIQPLGLPKADRPILWMIPNGNGTTIQAITRLKAAPQHVLTLRKDSRGASNG</sequence>
<dbReference type="EMBL" id="KI685194">
    <property type="protein sequence ID" value="ETK92293.1"/>
    <property type="molecule type" value="Genomic_DNA"/>
</dbReference>
<proteinExistence type="predicted"/>
<reference evidence="1" key="1">
    <citation type="submission" date="2013-11" db="EMBL/GenBank/DDBJ databases">
        <title>The Genome Sequence of Phytophthora parasitica CJ02B3.</title>
        <authorList>
            <consortium name="The Broad Institute Genomics Platform"/>
            <person name="Russ C."/>
            <person name="Tyler B."/>
            <person name="Panabieres F."/>
            <person name="Shan W."/>
            <person name="Tripathy S."/>
            <person name="Grunwald N."/>
            <person name="Machado M."/>
            <person name="Johnson C.S."/>
            <person name="Arredondo F."/>
            <person name="Hong C."/>
            <person name="Coffey M."/>
            <person name="Young S.K."/>
            <person name="Zeng Q."/>
            <person name="Gargeya S."/>
            <person name="Fitzgerald M."/>
            <person name="Abouelleil A."/>
            <person name="Alvarado L."/>
            <person name="Chapman S.B."/>
            <person name="Gainer-Dewar J."/>
            <person name="Goldberg J."/>
            <person name="Griggs A."/>
            <person name="Gujja S."/>
            <person name="Hansen M."/>
            <person name="Howarth C."/>
            <person name="Imamovic A."/>
            <person name="Ireland A."/>
            <person name="Larimer J."/>
            <person name="McCowan C."/>
            <person name="Murphy C."/>
            <person name="Pearson M."/>
            <person name="Poon T.W."/>
            <person name="Priest M."/>
            <person name="Roberts A."/>
            <person name="Saif S."/>
            <person name="Shea T."/>
            <person name="Sykes S."/>
            <person name="Wortman J."/>
            <person name="Nusbaum C."/>
            <person name="Birren B."/>
        </authorList>
    </citation>
    <scope>NUCLEOTIDE SEQUENCE [LARGE SCALE GENOMIC DNA]</scope>
    <source>
        <strain evidence="1">CJ02B3</strain>
    </source>
</reference>
<accession>W2JGV6</accession>